<dbReference type="HOGENOM" id="CLU_2758207_0_0_1"/>
<accession>A0A0C9Y747</accession>
<dbReference type="OrthoDB" id="10306073at2759"/>
<keyword evidence="2" id="KW-1185">Reference proteome</keyword>
<organism evidence="1 2">
    <name type="scientific">Laccaria amethystina LaAM-08-1</name>
    <dbReference type="NCBI Taxonomy" id="1095629"/>
    <lineage>
        <taxon>Eukaryota</taxon>
        <taxon>Fungi</taxon>
        <taxon>Dikarya</taxon>
        <taxon>Basidiomycota</taxon>
        <taxon>Agaricomycotina</taxon>
        <taxon>Agaricomycetes</taxon>
        <taxon>Agaricomycetidae</taxon>
        <taxon>Agaricales</taxon>
        <taxon>Agaricineae</taxon>
        <taxon>Hydnangiaceae</taxon>
        <taxon>Laccaria</taxon>
    </lineage>
</organism>
<sequence length="74" mass="8709">MNCSDLGTSWLTFEVRGCCRAPGCTGESIIGKYRPTYLKRWRRGLRLSFRNSQCTFIVREQWRDLASQTLMMLR</sequence>
<reference evidence="2" key="2">
    <citation type="submission" date="2015-01" db="EMBL/GenBank/DDBJ databases">
        <title>Evolutionary Origins and Diversification of the Mycorrhizal Mutualists.</title>
        <authorList>
            <consortium name="DOE Joint Genome Institute"/>
            <consortium name="Mycorrhizal Genomics Consortium"/>
            <person name="Kohler A."/>
            <person name="Kuo A."/>
            <person name="Nagy L.G."/>
            <person name="Floudas D."/>
            <person name="Copeland A."/>
            <person name="Barry K.W."/>
            <person name="Cichocki N."/>
            <person name="Veneault-Fourrey C."/>
            <person name="LaButti K."/>
            <person name="Lindquist E.A."/>
            <person name="Lipzen A."/>
            <person name="Lundell T."/>
            <person name="Morin E."/>
            <person name="Murat C."/>
            <person name="Riley R."/>
            <person name="Ohm R."/>
            <person name="Sun H."/>
            <person name="Tunlid A."/>
            <person name="Henrissat B."/>
            <person name="Grigoriev I.V."/>
            <person name="Hibbett D.S."/>
            <person name="Martin F."/>
        </authorList>
    </citation>
    <scope>NUCLEOTIDE SEQUENCE [LARGE SCALE GENOMIC DNA]</scope>
    <source>
        <strain evidence="2">LaAM-08-1</strain>
    </source>
</reference>
<name>A0A0C9Y747_9AGAR</name>
<reference evidence="1 2" key="1">
    <citation type="submission" date="2014-04" db="EMBL/GenBank/DDBJ databases">
        <authorList>
            <consortium name="DOE Joint Genome Institute"/>
            <person name="Kuo A."/>
            <person name="Kohler A."/>
            <person name="Nagy L.G."/>
            <person name="Floudas D."/>
            <person name="Copeland A."/>
            <person name="Barry K.W."/>
            <person name="Cichocki N."/>
            <person name="Veneault-Fourrey C."/>
            <person name="LaButti K."/>
            <person name="Lindquist E.A."/>
            <person name="Lipzen A."/>
            <person name="Lundell T."/>
            <person name="Morin E."/>
            <person name="Murat C."/>
            <person name="Sun H."/>
            <person name="Tunlid A."/>
            <person name="Henrissat B."/>
            <person name="Grigoriev I.V."/>
            <person name="Hibbett D.S."/>
            <person name="Martin F."/>
            <person name="Nordberg H.P."/>
            <person name="Cantor M.N."/>
            <person name="Hua S.X."/>
        </authorList>
    </citation>
    <scope>NUCLEOTIDE SEQUENCE [LARGE SCALE GENOMIC DNA]</scope>
    <source>
        <strain evidence="1 2">LaAM-08-1</strain>
    </source>
</reference>
<proteinExistence type="predicted"/>
<protein>
    <submittedName>
        <fullName evidence="1">Uncharacterized protein</fullName>
    </submittedName>
</protein>
<dbReference type="Proteomes" id="UP000054477">
    <property type="component" value="Unassembled WGS sequence"/>
</dbReference>
<dbReference type="AlphaFoldDB" id="A0A0C9Y747"/>
<dbReference type="EMBL" id="KN838556">
    <property type="protein sequence ID" value="KIK06002.1"/>
    <property type="molecule type" value="Genomic_DNA"/>
</dbReference>
<gene>
    <name evidence="1" type="ORF">K443DRAFT_90382</name>
</gene>
<evidence type="ECO:0000313" key="2">
    <source>
        <dbReference type="Proteomes" id="UP000054477"/>
    </source>
</evidence>
<evidence type="ECO:0000313" key="1">
    <source>
        <dbReference type="EMBL" id="KIK06002.1"/>
    </source>
</evidence>